<organism evidence="1 2">
    <name type="scientific">Flemingia macrophylla</name>
    <dbReference type="NCBI Taxonomy" id="520843"/>
    <lineage>
        <taxon>Eukaryota</taxon>
        <taxon>Viridiplantae</taxon>
        <taxon>Streptophyta</taxon>
        <taxon>Embryophyta</taxon>
        <taxon>Tracheophyta</taxon>
        <taxon>Spermatophyta</taxon>
        <taxon>Magnoliopsida</taxon>
        <taxon>eudicotyledons</taxon>
        <taxon>Gunneridae</taxon>
        <taxon>Pentapetalae</taxon>
        <taxon>rosids</taxon>
        <taxon>fabids</taxon>
        <taxon>Fabales</taxon>
        <taxon>Fabaceae</taxon>
        <taxon>Papilionoideae</taxon>
        <taxon>50 kb inversion clade</taxon>
        <taxon>NPAAA clade</taxon>
        <taxon>indigoferoid/millettioid clade</taxon>
        <taxon>Phaseoleae</taxon>
        <taxon>Flemingia</taxon>
    </lineage>
</organism>
<gene>
    <name evidence="1" type="ORF">Fmac_030135</name>
</gene>
<evidence type="ECO:0000313" key="1">
    <source>
        <dbReference type="EMBL" id="KAL2321166.1"/>
    </source>
</evidence>
<proteinExistence type="predicted"/>
<dbReference type="AlphaFoldDB" id="A0ABD1LCH0"/>
<dbReference type="EMBL" id="JBGMDY010000010">
    <property type="protein sequence ID" value="KAL2321166.1"/>
    <property type="molecule type" value="Genomic_DNA"/>
</dbReference>
<evidence type="ECO:0000313" key="2">
    <source>
        <dbReference type="Proteomes" id="UP001603857"/>
    </source>
</evidence>
<protein>
    <submittedName>
        <fullName evidence="1">Uncharacterized protein</fullName>
    </submittedName>
</protein>
<sequence>MEVDGDCGLVNGHMVTLCMRCGCMCFHLCMHARGTRGEIPPRGQGHFRLSTIADVAFLWFPFFSPGLSEDTPKISIGIIGNLACHEVSMKYVVVSDKRID</sequence>
<comment type="caution">
    <text evidence="1">The sequence shown here is derived from an EMBL/GenBank/DDBJ whole genome shotgun (WGS) entry which is preliminary data.</text>
</comment>
<dbReference type="Proteomes" id="UP001603857">
    <property type="component" value="Unassembled WGS sequence"/>
</dbReference>
<accession>A0ABD1LCH0</accession>
<name>A0ABD1LCH0_9FABA</name>
<keyword evidence="2" id="KW-1185">Reference proteome</keyword>
<reference evidence="1 2" key="1">
    <citation type="submission" date="2024-08" db="EMBL/GenBank/DDBJ databases">
        <title>Insights into the chromosomal genome structure of Flemingia macrophylla.</title>
        <authorList>
            <person name="Ding Y."/>
            <person name="Zhao Y."/>
            <person name="Bi W."/>
            <person name="Wu M."/>
            <person name="Zhao G."/>
            <person name="Gong Y."/>
            <person name="Li W."/>
            <person name="Zhang P."/>
        </authorList>
    </citation>
    <scope>NUCLEOTIDE SEQUENCE [LARGE SCALE GENOMIC DNA]</scope>
    <source>
        <strain evidence="1">DYQJB</strain>
        <tissue evidence="1">Leaf</tissue>
    </source>
</reference>